<organism evidence="3 4">
    <name type="scientific">Araneus ventricosus</name>
    <name type="common">Orbweaver spider</name>
    <name type="synonym">Epeira ventricosa</name>
    <dbReference type="NCBI Taxonomy" id="182803"/>
    <lineage>
        <taxon>Eukaryota</taxon>
        <taxon>Metazoa</taxon>
        <taxon>Ecdysozoa</taxon>
        <taxon>Arthropoda</taxon>
        <taxon>Chelicerata</taxon>
        <taxon>Arachnida</taxon>
        <taxon>Araneae</taxon>
        <taxon>Araneomorphae</taxon>
        <taxon>Entelegynae</taxon>
        <taxon>Araneoidea</taxon>
        <taxon>Araneidae</taxon>
        <taxon>Araneus</taxon>
    </lineage>
</organism>
<gene>
    <name evidence="3" type="ORF">AVEN_266819_1</name>
</gene>
<proteinExistence type="predicted"/>
<keyword evidence="2" id="KW-0812">Transmembrane</keyword>
<feature type="compositionally biased region" description="Basic and acidic residues" evidence="1">
    <location>
        <begin position="38"/>
        <end position="57"/>
    </location>
</feature>
<evidence type="ECO:0000313" key="3">
    <source>
        <dbReference type="EMBL" id="GBN96193.1"/>
    </source>
</evidence>
<protein>
    <submittedName>
        <fullName evidence="3">Uncharacterized protein</fullName>
    </submittedName>
</protein>
<keyword evidence="4" id="KW-1185">Reference proteome</keyword>
<name>A0A4Y2T8Q9_ARAVE</name>
<keyword evidence="2" id="KW-1133">Transmembrane helix</keyword>
<sequence>MNFSMTHEQTTKKDALHKSDRLLTFVEKGSATKRRSPKRDVSIRPRDPTSQRMDRPHGTRQGASCGNHPCSLSIVGLPGQRTDPELSSSVPPTRSLTTPWPVVWPEDVGYGIRQLRFCQRLLELTSGKTTHIRNEQQLVEFFSWKPDRTIRKRQLYREIIILAFLPLFCFLNRILTITLLL</sequence>
<evidence type="ECO:0000256" key="1">
    <source>
        <dbReference type="SAM" id="MobiDB-lite"/>
    </source>
</evidence>
<reference evidence="3 4" key="1">
    <citation type="journal article" date="2019" name="Sci. Rep.">
        <title>Orb-weaving spider Araneus ventricosus genome elucidates the spidroin gene catalogue.</title>
        <authorList>
            <person name="Kono N."/>
            <person name="Nakamura H."/>
            <person name="Ohtoshi R."/>
            <person name="Moran D.A.P."/>
            <person name="Shinohara A."/>
            <person name="Yoshida Y."/>
            <person name="Fujiwara M."/>
            <person name="Mori M."/>
            <person name="Tomita M."/>
            <person name="Arakawa K."/>
        </authorList>
    </citation>
    <scope>NUCLEOTIDE SEQUENCE [LARGE SCALE GENOMIC DNA]</scope>
</reference>
<evidence type="ECO:0000256" key="2">
    <source>
        <dbReference type="SAM" id="Phobius"/>
    </source>
</evidence>
<feature type="region of interest" description="Disordered" evidence="1">
    <location>
        <begin position="26"/>
        <end position="69"/>
    </location>
</feature>
<keyword evidence="2" id="KW-0472">Membrane</keyword>
<dbReference type="EMBL" id="BGPR01026453">
    <property type="protein sequence ID" value="GBN96193.1"/>
    <property type="molecule type" value="Genomic_DNA"/>
</dbReference>
<evidence type="ECO:0000313" key="4">
    <source>
        <dbReference type="Proteomes" id="UP000499080"/>
    </source>
</evidence>
<accession>A0A4Y2T8Q9</accession>
<dbReference type="Proteomes" id="UP000499080">
    <property type="component" value="Unassembled WGS sequence"/>
</dbReference>
<comment type="caution">
    <text evidence="3">The sequence shown here is derived from an EMBL/GenBank/DDBJ whole genome shotgun (WGS) entry which is preliminary data.</text>
</comment>
<feature type="transmembrane region" description="Helical" evidence="2">
    <location>
        <begin position="159"/>
        <end position="180"/>
    </location>
</feature>
<dbReference type="AlphaFoldDB" id="A0A4Y2T8Q9"/>